<dbReference type="Proteomes" id="UP001292094">
    <property type="component" value="Unassembled WGS sequence"/>
</dbReference>
<evidence type="ECO:0000256" key="1">
    <source>
        <dbReference type="SAM" id="MobiDB-lite"/>
    </source>
</evidence>
<sequence length="373" mass="41610">MNRNIFYGHLQAHHPGSSEENVDDPEGNEDDTEHSHDELSDSSYNTESSSDSDSDSEEASNTNTTATESDDNEDGYTWNCEVYCGKSDTYPGLGATDSLTARLMTPLFDLGMTLYCDNFYTSIPLAEYLLTQKTYLCGTVRTSRKGLPHEVTKAKIKKGEVVSLQNNNGVKVFHWKDKRSVFTLSTVPEHDDTLIPTGKTTRNGEDITKPKSILDYNKTKKGVDVSDQMSGYYTALRKTRKWYRKIAIELLCGTSIVNAWTIYNKYLADKKLPLLAFQESIVLSLLTGSPSETIRPGKQRASISGSSKEHHFLVEAEGQKRKSRKRCVGCYEMLSVNEGSRVASAKAKKVSTFCQVCDGKPFMCMPCFAAKHN</sequence>
<dbReference type="PANTHER" id="PTHR46599">
    <property type="entry name" value="PIGGYBAC TRANSPOSABLE ELEMENT-DERIVED PROTEIN 4"/>
    <property type="match status" value="1"/>
</dbReference>
<dbReference type="InterPro" id="IPR029526">
    <property type="entry name" value="PGBD"/>
</dbReference>
<reference evidence="3" key="1">
    <citation type="submission" date="2023-11" db="EMBL/GenBank/DDBJ databases">
        <title>Genome assemblies of two species of porcelain crab, Petrolisthes cinctipes and Petrolisthes manimaculis (Anomura: Porcellanidae).</title>
        <authorList>
            <person name="Angst P."/>
        </authorList>
    </citation>
    <scope>NUCLEOTIDE SEQUENCE</scope>
    <source>
        <strain evidence="3">PB745_02</strain>
        <tissue evidence="3">Gill</tissue>
    </source>
</reference>
<feature type="region of interest" description="Disordered" evidence="1">
    <location>
        <begin position="1"/>
        <end position="73"/>
    </location>
</feature>
<keyword evidence="4" id="KW-1185">Reference proteome</keyword>
<accession>A0AAE1UNG4</accession>
<organism evidence="3 4">
    <name type="scientific">Petrolisthes manimaculis</name>
    <dbReference type="NCBI Taxonomy" id="1843537"/>
    <lineage>
        <taxon>Eukaryota</taxon>
        <taxon>Metazoa</taxon>
        <taxon>Ecdysozoa</taxon>
        <taxon>Arthropoda</taxon>
        <taxon>Crustacea</taxon>
        <taxon>Multicrustacea</taxon>
        <taxon>Malacostraca</taxon>
        <taxon>Eumalacostraca</taxon>
        <taxon>Eucarida</taxon>
        <taxon>Decapoda</taxon>
        <taxon>Pleocyemata</taxon>
        <taxon>Anomura</taxon>
        <taxon>Galatheoidea</taxon>
        <taxon>Porcellanidae</taxon>
        <taxon>Petrolisthes</taxon>
    </lineage>
</organism>
<feature type="compositionally biased region" description="Acidic residues" evidence="1">
    <location>
        <begin position="20"/>
        <end position="32"/>
    </location>
</feature>
<dbReference type="EMBL" id="JAWZYT010000361">
    <property type="protein sequence ID" value="KAK4324439.1"/>
    <property type="molecule type" value="Genomic_DNA"/>
</dbReference>
<feature type="domain" description="PiggyBac transposable element-derived protein" evidence="2">
    <location>
        <begin position="72"/>
        <end position="260"/>
    </location>
</feature>
<evidence type="ECO:0000259" key="2">
    <source>
        <dbReference type="Pfam" id="PF13843"/>
    </source>
</evidence>
<evidence type="ECO:0000313" key="4">
    <source>
        <dbReference type="Proteomes" id="UP001292094"/>
    </source>
</evidence>
<dbReference type="PANTHER" id="PTHR46599:SF3">
    <property type="entry name" value="PIGGYBAC TRANSPOSABLE ELEMENT-DERIVED PROTEIN 4"/>
    <property type="match status" value="1"/>
</dbReference>
<protein>
    <recommendedName>
        <fullName evidence="2">PiggyBac transposable element-derived protein domain-containing protein</fullName>
    </recommendedName>
</protein>
<dbReference type="Pfam" id="PF13843">
    <property type="entry name" value="DDE_Tnp_1_7"/>
    <property type="match status" value="1"/>
</dbReference>
<dbReference type="AlphaFoldDB" id="A0AAE1UNG4"/>
<evidence type="ECO:0000313" key="3">
    <source>
        <dbReference type="EMBL" id="KAK4324439.1"/>
    </source>
</evidence>
<comment type="caution">
    <text evidence="3">The sequence shown here is derived from an EMBL/GenBank/DDBJ whole genome shotgun (WGS) entry which is preliminary data.</text>
</comment>
<name>A0AAE1UNG4_9EUCA</name>
<gene>
    <name evidence="3" type="ORF">Pmani_004925</name>
</gene>
<proteinExistence type="predicted"/>